<dbReference type="SMART" id="SM00225">
    <property type="entry name" value="BTB"/>
    <property type="match status" value="1"/>
</dbReference>
<dbReference type="Gene3D" id="2.120.10.80">
    <property type="entry name" value="Kelch-type beta propeller"/>
    <property type="match status" value="1"/>
</dbReference>
<dbReference type="InterPro" id="IPR017096">
    <property type="entry name" value="BTB-kelch_protein"/>
</dbReference>
<proteinExistence type="predicted"/>
<dbReference type="Pfam" id="PF00651">
    <property type="entry name" value="BTB"/>
    <property type="match status" value="1"/>
</dbReference>
<dbReference type="InterPro" id="IPR011333">
    <property type="entry name" value="SKP1/BTB/POZ_sf"/>
</dbReference>
<dbReference type="PROSITE" id="PS50097">
    <property type="entry name" value="BTB"/>
    <property type="match status" value="1"/>
</dbReference>
<dbReference type="InterPro" id="IPR015915">
    <property type="entry name" value="Kelch-typ_b-propeller"/>
</dbReference>
<gene>
    <name evidence="4" type="ORF">EGW08_020006</name>
</gene>
<comment type="caution">
    <text evidence="4">The sequence shown here is derived from an EMBL/GenBank/DDBJ whole genome shotgun (WGS) entry which is preliminary data.</text>
</comment>
<dbReference type="SUPFAM" id="SSF117281">
    <property type="entry name" value="Kelch motif"/>
    <property type="match status" value="1"/>
</dbReference>
<dbReference type="Proteomes" id="UP000271974">
    <property type="component" value="Unassembled WGS sequence"/>
</dbReference>
<keyword evidence="1" id="KW-0880">Kelch repeat</keyword>
<dbReference type="SMART" id="SM00612">
    <property type="entry name" value="Kelch"/>
    <property type="match status" value="4"/>
</dbReference>
<dbReference type="STRING" id="188477.A0A3S1H4V4"/>
<accession>A0A3S1H4V4</accession>
<dbReference type="PANTHER" id="PTHR45632:SF3">
    <property type="entry name" value="KELCH-LIKE PROTEIN 32"/>
    <property type="match status" value="1"/>
</dbReference>
<name>A0A3S1H4V4_ELYCH</name>
<dbReference type="InterPro" id="IPR006652">
    <property type="entry name" value="Kelch_1"/>
</dbReference>
<keyword evidence="5" id="KW-1185">Reference proteome</keyword>
<reference evidence="4 5" key="1">
    <citation type="submission" date="2019-01" db="EMBL/GenBank/DDBJ databases">
        <title>A draft genome assembly of the solar-powered sea slug Elysia chlorotica.</title>
        <authorList>
            <person name="Cai H."/>
            <person name="Li Q."/>
            <person name="Fang X."/>
            <person name="Li J."/>
            <person name="Curtis N.E."/>
            <person name="Altenburger A."/>
            <person name="Shibata T."/>
            <person name="Feng M."/>
            <person name="Maeda T."/>
            <person name="Schwartz J.A."/>
            <person name="Shigenobu S."/>
            <person name="Lundholm N."/>
            <person name="Nishiyama T."/>
            <person name="Yang H."/>
            <person name="Hasebe M."/>
            <person name="Li S."/>
            <person name="Pierce S.K."/>
            <person name="Wang J."/>
        </authorList>
    </citation>
    <scope>NUCLEOTIDE SEQUENCE [LARGE SCALE GENOMIC DNA]</scope>
    <source>
        <strain evidence="4">EC2010</strain>
        <tissue evidence="4">Whole organism of an adult</tissue>
    </source>
</reference>
<organism evidence="4 5">
    <name type="scientific">Elysia chlorotica</name>
    <name type="common">Eastern emerald elysia</name>
    <name type="synonym">Sea slug</name>
    <dbReference type="NCBI Taxonomy" id="188477"/>
    <lineage>
        <taxon>Eukaryota</taxon>
        <taxon>Metazoa</taxon>
        <taxon>Spiralia</taxon>
        <taxon>Lophotrochozoa</taxon>
        <taxon>Mollusca</taxon>
        <taxon>Gastropoda</taxon>
        <taxon>Heterobranchia</taxon>
        <taxon>Euthyneura</taxon>
        <taxon>Panpulmonata</taxon>
        <taxon>Sacoglossa</taxon>
        <taxon>Placobranchoidea</taxon>
        <taxon>Plakobranchidae</taxon>
        <taxon>Elysia</taxon>
    </lineage>
</organism>
<evidence type="ECO:0000313" key="5">
    <source>
        <dbReference type="Proteomes" id="UP000271974"/>
    </source>
</evidence>
<sequence>MELLKGLNQLFSESLLCDFTIQAGEKCVDVHRCVLAACSPYFKAMLTVDMFENTKRTVLLQNVDSAVLQDLVKFMYTGYISINSSNVQSLLLAADMLQIQRLVQHCEEYMSSSLSTENCLDVLSFADFQNLISTDELIANNVFCHQLISKFVQALSSGGHDPCKEMFCSTPRLGMHSRNMIVFSGGAFSPNDRSFCCFDPVTLQSFYSIKHHPTFDFKFKLDFYRLLVTENNDIYVLGGIFYDDYHFESGGGLAKGNVLVYSEQNGKWEDCASMDVPKCAFGACCYKDKIYVFGGYTAYPGHPPLDHVSVYDASLDVWENLDSMPIGIAHQATTVFRNSAFLLGGIDAGGQYLNTIIQYHFAQDKWTLLSSEMPVPRAEASAFVNDNHIIVLGGSNNTGGITSVNIFDVDRLRWSYASDFPEERKFTSVCQGNGCLFVCGGVRLSSARPGLLRASRSVELRDLYKYDCTQDEWVKLTRIVEQGSSFTCAYASVNCKFLTEYEGATSA</sequence>
<dbReference type="SUPFAM" id="SSF54695">
    <property type="entry name" value="POZ domain"/>
    <property type="match status" value="1"/>
</dbReference>
<evidence type="ECO:0000259" key="3">
    <source>
        <dbReference type="PROSITE" id="PS50097"/>
    </source>
</evidence>
<dbReference type="EMBL" id="RQTK01001094">
    <property type="protein sequence ID" value="RUS72233.1"/>
    <property type="molecule type" value="Genomic_DNA"/>
</dbReference>
<dbReference type="PIRSF" id="PIRSF037037">
    <property type="entry name" value="Kelch-like_protein_gigaxonin"/>
    <property type="match status" value="1"/>
</dbReference>
<dbReference type="AlphaFoldDB" id="A0A3S1H4V4"/>
<evidence type="ECO:0000313" key="4">
    <source>
        <dbReference type="EMBL" id="RUS72233.1"/>
    </source>
</evidence>
<evidence type="ECO:0000256" key="2">
    <source>
        <dbReference type="ARBA" id="ARBA00022737"/>
    </source>
</evidence>
<keyword evidence="2" id="KW-0677">Repeat</keyword>
<dbReference type="Pfam" id="PF24681">
    <property type="entry name" value="Kelch_KLHDC2_KLHL20_DRC7"/>
    <property type="match status" value="1"/>
</dbReference>
<dbReference type="Gene3D" id="3.30.710.10">
    <property type="entry name" value="Potassium Channel Kv1.1, Chain A"/>
    <property type="match status" value="1"/>
</dbReference>
<dbReference type="OrthoDB" id="6359816at2759"/>
<evidence type="ECO:0000256" key="1">
    <source>
        <dbReference type="ARBA" id="ARBA00022441"/>
    </source>
</evidence>
<feature type="domain" description="BTB" evidence="3">
    <location>
        <begin position="17"/>
        <end position="84"/>
    </location>
</feature>
<dbReference type="InterPro" id="IPR000210">
    <property type="entry name" value="BTB/POZ_dom"/>
</dbReference>
<protein>
    <recommendedName>
        <fullName evidence="3">BTB domain-containing protein</fullName>
    </recommendedName>
</protein>
<dbReference type="PANTHER" id="PTHR45632">
    <property type="entry name" value="LD33804P"/>
    <property type="match status" value="1"/>
</dbReference>